<dbReference type="AlphaFoldDB" id="Q6YYH3"/>
<sequence>MASTWRLHGTKIKIKINFVSHLSPPSLSSAASDMERVTGKWDGGAAGARREQQDKGSGERAEVRKPHRGLLSSLPSAASPHAPLCRRLILVLAFLASPLPPLLPPHQHPPPMPLLYRLIPVLASSGLTATSSPPSLPPPHSRTRRLRPPLLPPRRPDHVSRV</sequence>
<reference evidence="3" key="2">
    <citation type="journal article" date="2008" name="Nucleic Acids Res.">
        <title>The rice annotation project database (RAP-DB): 2008 update.</title>
        <authorList>
            <consortium name="The rice annotation project (RAP)"/>
        </authorList>
    </citation>
    <scope>GENOME REANNOTATION</scope>
    <source>
        <strain evidence="3">cv. Nipponbare</strain>
    </source>
</reference>
<evidence type="ECO:0000256" key="1">
    <source>
        <dbReference type="SAM" id="MobiDB-lite"/>
    </source>
</evidence>
<dbReference type="EMBL" id="AP005611">
    <property type="protein sequence ID" value="BAD16255.1"/>
    <property type="molecule type" value="Genomic_DNA"/>
</dbReference>
<feature type="compositionally biased region" description="Basic and acidic residues" evidence="1">
    <location>
        <begin position="48"/>
        <end position="64"/>
    </location>
</feature>
<dbReference type="Proteomes" id="UP000000763">
    <property type="component" value="Chromosome 2"/>
</dbReference>
<feature type="region of interest" description="Disordered" evidence="1">
    <location>
        <begin position="127"/>
        <end position="162"/>
    </location>
</feature>
<gene>
    <name evidence="2" type="primary">OSJNBa0051E21.12</name>
</gene>
<feature type="compositionally biased region" description="Low complexity" evidence="1">
    <location>
        <begin position="70"/>
        <end position="79"/>
    </location>
</feature>
<feature type="region of interest" description="Disordered" evidence="1">
    <location>
        <begin position="28"/>
        <end position="79"/>
    </location>
</feature>
<evidence type="ECO:0000313" key="2">
    <source>
        <dbReference type="EMBL" id="BAD16255.1"/>
    </source>
</evidence>
<accession>Q6YYH3</accession>
<name>Q6YYH3_ORYSJ</name>
<reference evidence="3" key="1">
    <citation type="journal article" date="2005" name="Nature">
        <title>The map-based sequence of the rice genome.</title>
        <authorList>
            <consortium name="International rice genome sequencing project (IRGSP)"/>
            <person name="Matsumoto T."/>
            <person name="Wu J."/>
            <person name="Kanamori H."/>
            <person name="Katayose Y."/>
            <person name="Fujisawa M."/>
            <person name="Namiki N."/>
            <person name="Mizuno H."/>
            <person name="Yamamoto K."/>
            <person name="Antonio B.A."/>
            <person name="Baba T."/>
            <person name="Sakata K."/>
            <person name="Nagamura Y."/>
            <person name="Aoki H."/>
            <person name="Arikawa K."/>
            <person name="Arita K."/>
            <person name="Bito T."/>
            <person name="Chiden Y."/>
            <person name="Fujitsuka N."/>
            <person name="Fukunaka R."/>
            <person name="Hamada M."/>
            <person name="Harada C."/>
            <person name="Hayashi A."/>
            <person name="Hijishita S."/>
            <person name="Honda M."/>
            <person name="Hosokawa S."/>
            <person name="Ichikawa Y."/>
            <person name="Idonuma A."/>
            <person name="Iijima M."/>
            <person name="Ikeda M."/>
            <person name="Ikeno M."/>
            <person name="Ito K."/>
            <person name="Ito S."/>
            <person name="Ito T."/>
            <person name="Ito Y."/>
            <person name="Ito Y."/>
            <person name="Iwabuchi A."/>
            <person name="Kamiya K."/>
            <person name="Karasawa W."/>
            <person name="Kurita K."/>
            <person name="Katagiri S."/>
            <person name="Kikuta A."/>
            <person name="Kobayashi H."/>
            <person name="Kobayashi N."/>
            <person name="Machita K."/>
            <person name="Maehara T."/>
            <person name="Masukawa M."/>
            <person name="Mizubayashi T."/>
            <person name="Mukai Y."/>
            <person name="Nagasaki H."/>
            <person name="Nagata Y."/>
            <person name="Naito S."/>
            <person name="Nakashima M."/>
            <person name="Nakama Y."/>
            <person name="Nakamichi Y."/>
            <person name="Nakamura M."/>
            <person name="Meguro A."/>
            <person name="Negishi M."/>
            <person name="Ohta I."/>
            <person name="Ohta T."/>
            <person name="Okamoto M."/>
            <person name="Ono N."/>
            <person name="Saji S."/>
            <person name="Sakaguchi M."/>
            <person name="Sakai K."/>
            <person name="Shibata M."/>
            <person name="Shimokawa T."/>
            <person name="Song J."/>
            <person name="Takazaki Y."/>
            <person name="Terasawa K."/>
            <person name="Tsugane M."/>
            <person name="Tsuji K."/>
            <person name="Ueda S."/>
            <person name="Waki K."/>
            <person name="Yamagata H."/>
            <person name="Yamamoto M."/>
            <person name="Yamamoto S."/>
            <person name="Yamane H."/>
            <person name="Yoshiki S."/>
            <person name="Yoshihara R."/>
            <person name="Yukawa K."/>
            <person name="Zhong H."/>
            <person name="Yano M."/>
            <person name="Yuan Q."/>
            <person name="Ouyang S."/>
            <person name="Liu J."/>
            <person name="Jones K.M."/>
            <person name="Gansberger K."/>
            <person name="Moffat K."/>
            <person name="Hill J."/>
            <person name="Bera J."/>
            <person name="Fadrosh D."/>
            <person name="Jin S."/>
            <person name="Johri S."/>
            <person name="Kim M."/>
            <person name="Overton L."/>
            <person name="Reardon M."/>
            <person name="Tsitrin T."/>
            <person name="Vuong H."/>
            <person name="Weaver B."/>
            <person name="Ciecko A."/>
            <person name="Tallon L."/>
            <person name="Jackson J."/>
            <person name="Pai G."/>
            <person name="Aken S.V."/>
            <person name="Utterback T."/>
            <person name="Reidmuller S."/>
            <person name="Feldblyum T."/>
            <person name="Hsiao J."/>
            <person name="Zismann V."/>
            <person name="Iobst S."/>
            <person name="de Vazeille A.R."/>
            <person name="Buell C.R."/>
            <person name="Ying K."/>
            <person name="Li Y."/>
            <person name="Lu T."/>
            <person name="Huang Y."/>
            <person name="Zhao Q."/>
            <person name="Feng Q."/>
            <person name="Zhang L."/>
            <person name="Zhu J."/>
            <person name="Weng Q."/>
            <person name="Mu J."/>
            <person name="Lu Y."/>
            <person name="Fan D."/>
            <person name="Liu Y."/>
            <person name="Guan J."/>
            <person name="Zhang Y."/>
            <person name="Yu S."/>
            <person name="Liu X."/>
            <person name="Zhang Y."/>
            <person name="Hong G."/>
            <person name="Han B."/>
            <person name="Choisne N."/>
            <person name="Demange N."/>
            <person name="Orjeda G."/>
            <person name="Samain S."/>
            <person name="Cattolico L."/>
            <person name="Pelletier E."/>
            <person name="Couloux A."/>
            <person name="Segurens B."/>
            <person name="Wincker P."/>
            <person name="D'Hont A."/>
            <person name="Scarpelli C."/>
            <person name="Weissenbach J."/>
            <person name="Salanoubat M."/>
            <person name="Quetier F."/>
            <person name="Yu Y."/>
            <person name="Kim H.R."/>
            <person name="Rambo T."/>
            <person name="Currie J."/>
            <person name="Collura K."/>
            <person name="Luo M."/>
            <person name="Yang T."/>
            <person name="Ammiraju J.S.S."/>
            <person name="Engler F."/>
            <person name="Soderlund C."/>
            <person name="Wing R.A."/>
            <person name="Palmer L.E."/>
            <person name="de la Bastide M."/>
            <person name="Spiegel L."/>
            <person name="Nascimento L."/>
            <person name="Zutavern T."/>
            <person name="O'Shaughnessy A."/>
            <person name="Dike S."/>
            <person name="Dedhia N."/>
            <person name="Preston R."/>
            <person name="Balija V."/>
            <person name="McCombie W.R."/>
            <person name="Chow T."/>
            <person name="Chen H."/>
            <person name="Chung M."/>
            <person name="Chen C."/>
            <person name="Shaw J."/>
            <person name="Wu H."/>
            <person name="Hsiao K."/>
            <person name="Chao Y."/>
            <person name="Chu M."/>
            <person name="Cheng C."/>
            <person name="Hour A."/>
            <person name="Lee P."/>
            <person name="Lin S."/>
            <person name="Lin Y."/>
            <person name="Liou J."/>
            <person name="Liu S."/>
            <person name="Hsing Y."/>
            <person name="Raghuvanshi S."/>
            <person name="Mohanty A."/>
            <person name="Bharti A.K."/>
            <person name="Gaur A."/>
            <person name="Gupta V."/>
            <person name="Kumar D."/>
            <person name="Ravi V."/>
            <person name="Vij S."/>
            <person name="Kapur A."/>
            <person name="Khurana P."/>
            <person name="Khurana P."/>
            <person name="Khurana J.P."/>
            <person name="Tyagi A.K."/>
            <person name="Gaikwad K."/>
            <person name="Singh A."/>
            <person name="Dalal V."/>
            <person name="Srivastava S."/>
            <person name="Dixit A."/>
            <person name="Pal A.K."/>
            <person name="Ghazi I.A."/>
            <person name="Yadav M."/>
            <person name="Pandit A."/>
            <person name="Bhargava A."/>
            <person name="Sureshbabu K."/>
            <person name="Batra K."/>
            <person name="Sharma T.R."/>
            <person name="Mohapatra T."/>
            <person name="Singh N.K."/>
            <person name="Messing J."/>
            <person name="Nelson A.B."/>
            <person name="Fuks G."/>
            <person name="Kavchok S."/>
            <person name="Keizer G."/>
            <person name="Linton E."/>
            <person name="Llaca V."/>
            <person name="Song R."/>
            <person name="Tanyolac B."/>
            <person name="Young S."/>
            <person name="Ho-Il K."/>
            <person name="Hahn J.H."/>
            <person name="Sangsakoo G."/>
            <person name="Vanavichit A."/>
            <person name="de Mattos Luiz.A.T."/>
            <person name="Zimmer P.D."/>
            <person name="Malone G."/>
            <person name="Dellagostin O."/>
            <person name="de Oliveira A.C."/>
            <person name="Bevan M."/>
            <person name="Bancroft I."/>
            <person name="Minx P."/>
            <person name="Cordum H."/>
            <person name="Wilson R."/>
            <person name="Cheng Z."/>
            <person name="Jin W."/>
            <person name="Jiang J."/>
            <person name="Leong S.A."/>
            <person name="Iwama H."/>
            <person name="Gojobori T."/>
            <person name="Itoh T."/>
            <person name="Niimura Y."/>
            <person name="Fujii Y."/>
            <person name="Habara T."/>
            <person name="Sakai H."/>
            <person name="Sato Y."/>
            <person name="Wilson G."/>
            <person name="Kumar K."/>
            <person name="McCouch S."/>
            <person name="Juretic N."/>
            <person name="Hoen D."/>
            <person name="Wright S."/>
            <person name="Bruskiewich R."/>
            <person name="Bureau T."/>
            <person name="Miyao A."/>
            <person name="Hirochika H."/>
            <person name="Nishikawa T."/>
            <person name="Kadowaki K."/>
            <person name="Sugiura M."/>
            <person name="Burr B."/>
            <person name="Sasaki T."/>
        </authorList>
    </citation>
    <scope>NUCLEOTIDE SEQUENCE [LARGE SCALE GENOMIC DNA]</scope>
    <source>
        <strain evidence="3">cv. Nipponbare</strain>
    </source>
</reference>
<proteinExistence type="predicted"/>
<protein>
    <submittedName>
        <fullName evidence="2">Uncharacterized protein</fullName>
    </submittedName>
</protein>
<organism evidence="2 3">
    <name type="scientific">Oryza sativa subsp. japonica</name>
    <name type="common">Rice</name>
    <dbReference type="NCBI Taxonomy" id="39947"/>
    <lineage>
        <taxon>Eukaryota</taxon>
        <taxon>Viridiplantae</taxon>
        <taxon>Streptophyta</taxon>
        <taxon>Embryophyta</taxon>
        <taxon>Tracheophyta</taxon>
        <taxon>Spermatophyta</taxon>
        <taxon>Magnoliopsida</taxon>
        <taxon>Liliopsida</taxon>
        <taxon>Poales</taxon>
        <taxon>Poaceae</taxon>
        <taxon>BOP clade</taxon>
        <taxon>Oryzoideae</taxon>
        <taxon>Oryzeae</taxon>
        <taxon>Oryzinae</taxon>
        <taxon>Oryza</taxon>
        <taxon>Oryza sativa</taxon>
    </lineage>
</organism>
<evidence type="ECO:0000313" key="3">
    <source>
        <dbReference type="Proteomes" id="UP000000763"/>
    </source>
</evidence>